<reference evidence="1 2" key="1">
    <citation type="journal article" date="2019" name="Gut">
        <title>Antibiotics-induced monodominance of a novel gut bacterial order.</title>
        <authorList>
            <person name="Hildebrand F."/>
            <person name="Moitinho-Silva L."/>
            <person name="Blasche S."/>
            <person name="Jahn M.T."/>
            <person name="Gossmann T.I."/>
            <person name="Heuerta-Cepas J."/>
            <person name="Hercog R."/>
            <person name="Luetge M."/>
            <person name="Bahram M."/>
            <person name="Pryszlak A."/>
            <person name="Alves R.J."/>
            <person name="Waszak S.M."/>
            <person name="Zhu A."/>
            <person name="Ye L."/>
            <person name="Costea P.I."/>
            <person name="Aalvink S."/>
            <person name="Belzer C."/>
            <person name="Forslund S.K."/>
            <person name="Sunagawa S."/>
            <person name="Hentschel U."/>
            <person name="Merten C."/>
            <person name="Patil K.R."/>
            <person name="Benes V."/>
            <person name="Bork P."/>
        </authorList>
    </citation>
    <scope>NUCLEOTIDE SEQUENCE [LARGE SCALE GENOMIC DNA]</scope>
    <source>
        <strain evidence="1 2">HDS1380</strain>
    </source>
</reference>
<proteinExistence type="predicted"/>
<dbReference type="OrthoDB" id="2033884at2"/>
<comment type="caution">
    <text evidence="1">The sequence shown here is derived from an EMBL/GenBank/DDBJ whole genome shotgun (WGS) entry which is preliminary data.</text>
</comment>
<keyword evidence="2" id="KW-1185">Reference proteome</keyword>
<dbReference type="EMBL" id="SDOZ01000002">
    <property type="protein sequence ID" value="RXZ61064.1"/>
    <property type="molecule type" value="Genomic_DNA"/>
</dbReference>
<evidence type="ECO:0000313" key="2">
    <source>
        <dbReference type="Proteomes" id="UP000291269"/>
    </source>
</evidence>
<dbReference type="Proteomes" id="UP000291269">
    <property type="component" value="Unassembled WGS sequence"/>
</dbReference>
<name>A0A4Q2K8P9_9FIRM</name>
<evidence type="ECO:0000313" key="1">
    <source>
        <dbReference type="EMBL" id="RXZ61064.1"/>
    </source>
</evidence>
<sequence>MELFDFQGLNCYSNCIVSAAHRLKVNWANAFVSMWSETDFRYDPVRKTYLSRRMIDDLARSGAQMRIYLCASPQDAEEAFSHVEEGEVFLVGMDAFDLSWAPLYNLMHGPHYFLAQKRAEGEFPCFDPTYSLQGVSISQKIVLERAFDITRLRKIPPAPDDSCPKECVRRECRAALKSHPILLQAFGHRIEECAVRDGERAALAARYADALISNRYLFRYYLEKHRLIGALDLFSDKKFYAKWTAVKNGFYKVSVSAAKESLLFELGERVESLLGREMRAARKFSENV</sequence>
<gene>
    <name evidence="1" type="ORF">ESZ91_01405</name>
</gene>
<dbReference type="RefSeq" id="WP_129223367.1">
    <property type="nucleotide sequence ID" value="NZ_SDOZ01000002.1"/>
</dbReference>
<accession>A0A4Q2K8P9</accession>
<evidence type="ECO:0008006" key="3">
    <source>
        <dbReference type="Google" id="ProtNLM"/>
    </source>
</evidence>
<dbReference type="AlphaFoldDB" id="A0A4Q2K8P9"/>
<protein>
    <recommendedName>
        <fullName evidence="3">Butirosin biosynthesis protein H N-terminal domain-containing protein</fullName>
    </recommendedName>
</protein>
<organism evidence="1 2">
    <name type="scientific">Candidatus Borkfalkia ceftriaxoniphila</name>
    <dbReference type="NCBI Taxonomy" id="2508949"/>
    <lineage>
        <taxon>Bacteria</taxon>
        <taxon>Bacillati</taxon>
        <taxon>Bacillota</taxon>
        <taxon>Clostridia</taxon>
        <taxon>Christensenellales</taxon>
        <taxon>Christensenellaceae</taxon>
        <taxon>Candidatus Borkfalkia</taxon>
    </lineage>
</organism>